<dbReference type="Proteomes" id="UP000308197">
    <property type="component" value="Unassembled WGS sequence"/>
</dbReference>
<dbReference type="InParanoid" id="A0A5C3PXT7"/>
<gene>
    <name evidence="1" type="ORF">K466DRAFT_182128</name>
</gene>
<organism evidence="1 2">
    <name type="scientific">Polyporus arcularius HHB13444</name>
    <dbReference type="NCBI Taxonomy" id="1314778"/>
    <lineage>
        <taxon>Eukaryota</taxon>
        <taxon>Fungi</taxon>
        <taxon>Dikarya</taxon>
        <taxon>Basidiomycota</taxon>
        <taxon>Agaricomycotina</taxon>
        <taxon>Agaricomycetes</taxon>
        <taxon>Polyporales</taxon>
        <taxon>Polyporaceae</taxon>
        <taxon>Polyporus</taxon>
    </lineage>
</organism>
<sequence length="177" mass="19151">MREGCHRKGRSAYYVCSLVVCTRALPGVHRPVGAGHDPDRPNAREPQGGRGICCAVSSHTSSHQLSSLQCGVVDIRVTPPTMASFVYVLQVECNLSFVALPAPTYLCPCLELRETLTRPVLDEDAIRGVPSEHTGLGSLCAHGKSALQASASLRVLGRTYSYGATLHIRRDTMRHDL</sequence>
<keyword evidence="2" id="KW-1185">Reference proteome</keyword>
<accession>A0A5C3PXT7</accession>
<proteinExistence type="predicted"/>
<protein>
    <submittedName>
        <fullName evidence="1">Uncharacterized protein</fullName>
    </submittedName>
</protein>
<dbReference type="AlphaFoldDB" id="A0A5C3PXT7"/>
<evidence type="ECO:0000313" key="2">
    <source>
        <dbReference type="Proteomes" id="UP000308197"/>
    </source>
</evidence>
<dbReference type="EMBL" id="ML210990">
    <property type="protein sequence ID" value="TFK92920.1"/>
    <property type="molecule type" value="Genomic_DNA"/>
</dbReference>
<name>A0A5C3PXT7_9APHY</name>
<evidence type="ECO:0000313" key="1">
    <source>
        <dbReference type="EMBL" id="TFK92920.1"/>
    </source>
</evidence>
<reference evidence="1 2" key="1">
    <citation type="journal article" date="2019" name="Nat. Ecol. Evol.">
        <title>Megaphylogeny resolves global patterns of mushroom evolution.</title>
        <authorList>
            <person name="Varga T."/>
            <person name="Krizsan K."/>
            <person name="Foldi C."/>
            <person name="Dima B."/>
            <person name="Sanchez-Garcia M."/>
            <person name="Sanchez-Ramirez S."/>
            <person name="Szollosi G.J."/>
            <person name="Szarkandi J.G."/>
            <person name="Papp V."/>
            <person name="Albert L."/>
            <person name="Andreopoulos W."/>
            <person name="Angelini C."/>
            <person name="Antonin V."/>
            <person name="Barry K.W."/>
            <person name="Bougher N.L."/>
            <person name="Buchanan P."/>
            <person name="Buyck B."/>
            <person name="Bense V."/>
            <person name="Catcheside P."/>
            <person name="Chovatia M."/>
            <person name="Cooper J."/>
            <person name="Damon W."/>
            <person name="Desjardin D."/>
            <person name="Finy P."/>
            <person name="Geml J."/>
            <person name="Haridas S."/>
            <person name="Hughes K."/>
            <person name="Justo A."/>
            <person name="Karasinski D."/>
            <person name="Kautmanova I."/>
            <person name="Kiss B."/>
            <person name="Kocsube S."/>
            <person name="Kotiranta H."/>
            <person name="LaButti K.M."/>
            <person name="Lechner B.E."/>
            <person name="Liimatainen K."/>
            <person name="Lipzen A."/>
            <person name="Lukacs Z."/>
            <person name="Mihaltcheva S."/>
            <person name="Morgado L.N."/>
            <person name="Niskanen T."/>
            <person name="Noordeloos M.E."/>
            <person name="Ohm R.A."/>
            <person name="Ortiz-Santana B."/>
            <person name="Ovrebo C."/>
            <person name="Racz N."/>
            <person name="Riley R."/>
            <person name="Savchenko A."/>
            <person name="Shiryaev A."/>
            <person name="Soop K."/>
            <person name="Spirin V."/>
            <person name="Szebenyi C."/>
            <person name="Tomsovsky M."/>
            <person name="Tulloss R.E."/>
            <person name="Uehling J."/>
            <person name="Grigoriev I.V."/>
            <person name="Vagvolgyi C."/>
            <person name="Papp T."/>
            <person name="Martin F.M."/>
            <person name="Miettinen O."/>
            <person name="Hibbett D.S."/>
            <person name="Nagy L.G."/>
        </authorList>
    </citation>
    <scope>NUCLEOTIDE SEQUENCE [LARGE SCALE GENOMIC DNA]</scope>
    <source>
        <strain evidence="1 2">HHB13444</strain>
    </source>
</reference>